<evidence type="ECO:0000313" key="3">
    <source>
        <dbReference type="EMBL" id="QHI00972.1"/>
    </source>
</evidence>
<keyword evidence="4" id="KW-1185">Reference proteome</keyword>
<evidence type="ECO:0000259" key="2">
    <source>
        <dbReference type="Pfam" id="PF00496"/>
    </source>
</evidence>
<proteinExistence type="predicted"/>
<organism evidence="3 4">
    <name type="scientific">Corynebacterium pseudotuberculosis (strain C231)</name>
    <dbReference type="NCBI Taxonomy" id="681645"/>
    <lineage>
        <taxon>Bacteria</taxon>
        <taxon>Bacillati</taxon>
        <taxon>Actinomycetota</taxon>
        <taxon>Actinomycetes</taxon>
        <taxon>Mycobacteriales</taxon>
        <taxon>Corynebacteriaceae</taxon>
        <taxon>Corynebacterium</taxon>
    </lineage>
</organism>
<name>A0A6D2LTR9_CORP2</name>
<dbReference type="SUPFAM" id="SSF53850">
    <property type="entry name" value="Periplasmic binding protein-like II"/>
    <property type="match status" value="1"/>
</dbReference>
<gene>
    <name evidence="3" type="ORF">CPC231_07870</name>
</gene>
<feature type="signal peptide" evidence="1">
    <location>
        <begin position="1"/>
        <end position="20"/>
    </location>
</feature>
<dbReference type="OrthoDB" id="9764591at2"/>
<accession>A0A6D2LTR9</accession>
<reference evidence="3 4" key="1">
    <citation type="journal article" date="2011" name="J. Bacteriol.">
        <title>Complete genome sequence of Corynebacterium pseudotuberculosis I19, a strain isolated from a cow in Israel with bovine mastitis.</title>
        <authorList>
            <consortium name="Consortium: Rede Paraense de Genomica e Proteomica (RPGP)"/>
            <person name="Silva A."/>
            <person name="Schneider M.P."/>
            <person name="Cerdeira L."/>
            <person name="Barbosa M.S."/>
            <person name="Ramos R.T."/>
            <person name="Carneiro A.R."/>
            <person name="Santos R."/>
            <person name="Lima M."/>
            <person name="D'Afonseca V."/>
            <person name="Almeida S.S."/>
            <person name="Santos A.R."/>
            <person name="Soares S.C."/>
            <person name="Pinto A.C."/>
            <person name="Ali A."/>
            <person name="Dorella F.A."/>
            <person name="Rocha F."/>
            <person name="de Abreu V.A."/>
            <person name="Trost E."/>
            <person name="Tauch A."/>
            <person name="Shpigel N."/>
            <person name="Miyoshi A."/>
            <person name="Azevedo V."/>
        </authorList>
    </citation>
    <scope>NUCLEOTIDE SEQUENCE [LARGE SCALE GENOMIC DNA]</scope>
    <source>
        <strain evidence="3 4">C231</strain>
    </source>
</reference>
<dbReference type="InterPro" id="IPR039424">
    <property type="entry name" value="SBP_5"/>
</dbReference>
<feature type="chain" id="PRO_5038493686" description="Solute-binding protein family 5 domain-containing protein" evidence="1">
    <location>
        <begin position="21"/>
        <end position="144"/>
    </location>
</feature>
<dbReference type="Pfam" id="PF00496">
    <property type="entry name" value="SBP_bac_5"/>
    <property type="match status" value="1"/>
</dbReference>
<dbReference type="AlphaFoldDB" id="A0A6D2LTR9"/>
<dbReference type="GO" id="GO:0015833">
    <property type="term" value="P:peptide transport"/>
    <property type="evidence" value="ECO:0007669"/>
    <property type="project" value="TreeGrafter"/>
</dbReference>
<dbReference type="GO" id="GO:1904680">
    <property type="term" value="F:peptide transmembrane transporter activity"/>
    <property type="evidence" value="ECO:0007669"/>
    <property type="project" value="TreeGrafter"/>
</dbReference>
<reference evidence="3 4" key="2">
    <citation type="journal article" date="2011" name="PLoS ONE">
        <title>Evidence for reductive genome evolution and lateral acquisition of virulence functions in two Corynebacterium pseudotuberculosis strains.</title>
        <authorList>
            <person name="Ruiz J.C."/>
            <person name="D'Afonseca V."/>
            <person name="Silva A."/>
            <person name="Ali A."/>
            <person name="Pinto A.C."/>
            <person name="Santos A.R."/>
            <person name="Rocha A.A."/>
            <person name="Lopes D.O."/>
            <person name="Dorella F.A."/>
            <person name="Pacheco L.G."/>
            <person name="Costa M.P."/>
            <person name="Turk M.Z."/>
            <person name="Seyffert N."/>
            <person name="Moraes P.M."/>
            <person name="Soares S.C."/>
            <person name="Almeida S.S."/>
            <person name="Castro T.L."/>
            <person name="Abreu V.A."/>
            <person name="Trost E."/>
            <person name="Baumbach J."/>
            <person name="Tauch A."/>
            <person name="Schneider M.P."/>
            <person name="McCulloch J."/>
            <person name="Cerdeira L.T."/>
            <person name="Ramos R.T."/>
            <person name="Zerlotini A."/>
            <person name="Dominitini A."/>
            <person name="Resende D.M."/>
            <person name="Coser E.M."/>
            <person name="Oliveira L.M."/>
            <person name="Pedrosa A.L."/>
            <person name="Vieira C.U."/>
            <person name="Guimaraes C.T."/>
            <person name="Bartholomeu D.C."/>
            <person name="Oliveira D.M."/>
            <person name="Santos F.R."/>
            <person name="Rabelo E.M."/>
            <person name="Lobo F.P."/>
            <person name="Franco G.R."/>
            <person name="Costa A.F."/>
            <person name="Castro I.M."/>
            <person name="Dias S.R."/>
            <person name="Ferro J.A."/>
            <person name="Ortega J.M."/>
            <person name="Paiva L.V."/>
            <person name="Goulart L.R."/>
            <person name="Almeida J.F."/>
            <person name="Ferro M.I."/>
            <person name="Carneiro N.P."/>
            <person name="Falcao P.R."/>
            <person name="Grynberg P."/>
            <person name="Teixeira S.M."/>
            <person name="Brommonschenkel S."/>
            <person name="Oliveira S.C."/>
            <person name="Meyer R."/>
            <person name="Moore R.J."/>
            <person name="Miyoshi A."/>
            <person name="Oliveira G.C."/>
            <person name="Azevedo V."/>
        </authorList>
    </citation>
    <scope>NUCLEOTIDE SEQUENCE [LARGE SCALE GENOMIC DNA]</scope>
    <source>
        <strain evidence="3 4">C231</strain>
    </source>
</reference>
<evidence type="ECO:0000313" key="4">
    <source>
        <dbReference type="Proteomes" id="UP000000276"/>
    </source>
</evidence>
<feature type="domain" description="Solute-binding protein family 5" evidence="2">
    <location>
        <begin position="75"/>
        <end position="114"/>
    </location>
</feature>
<evidence type="ECO:0000256" key="1">
    <source>
        <dbReference type="SAM" id="SignalP"/>
    </source>
</evidence>
<dbReference type="EMBL" id="CP001829">
    <property type="protein sequence ID" value="QHI00972.1"/>
    <property type="molecule type" value="Genomic_DNA"/>
</dbReference>
<dbReference type="Proteomes" id="UP000000276">
    <property type="component" value="Chromosome"/>
</dbReference>
<sequence length="144" mass="15730">MKMKKLGLAVATLTVAATLSGCFTDSGSDSTDGQTLRVALQFKPVADFSPFSDDSVLNLRMGVAETLVTLDEDAKLKPVLAEKWEMKDDRTAVLSLRQGVTFHDGSKLDAKAVKMLSTTLFPQLPDQRDSVRQTSRLRPPASMR</sequence>
<dbReference type="PROSITE" id="PS51257">
    <property type="entry name" value="PROKAR_LIPOPROTEIN"/>
    <property type="match status" value="1"/>
</dbReference>
<protein>
    <recommendedName>
        <fullName evidence="2">Solute-binding protein family 5 domain-containing protein</fullName>
    </recommendedName>
</protein>
<dbReference type="PANTHER" id="PTHR30290">
    <property type="entry name" value="PERIPLASMIC BINDING COMPONENT OF ABC TRANSPORTER"/>
    <property type="match status" value="1"/>
</dbReference>
<dbReference type="KEGG" id="cpq:CPC231_07870"/>
<dbReference type="InterPro" id="IPR000914">
    <property type="entry name" value="SBP_5_dom"/>
</dbReference>
<keyword evidence="1" id="KW-0732">Signal</keyword>
<dbReference type="Gene3D" id="3.40.190.10">
    <property type="entry name" value="Periplasmic binding protein-like II"/>
    <property type="match status" value="1"/>
</dbReference>